<evidence type="ECO:0000313" key="2">
    <source>
        <dbReference type="EMBL" id="KAK6495683.1"/>
    </source>
</evidence>
<evidence type="ECO:0000313" key="3">
    <source>
        <dbReference type="Proteomes" id="UP001370758"/>
    </source>
</evidence>
<keyword evidence="3" id="KW-1185">Reference proteome</keyword>
<dbReference type="Proteomes" id="UP001370758">
    <property type="component" value="Unassembled WGS sequence"/>
</dbReference>
<proteinExistence type="predicted"/>
<gene>
    <name evidence="2" type="ORF">TWF481_002731</name>
</gene>
<name>A0AAV9VR91_9PEZI</name>
<reference evidence="2 3" key="1">
    <citation type="submission" date="2023-08" db="EMBL/GenBank/DDBJ databases">
        <authorList>
            <person name="Palmer J.M."/>
        </authorList>
    </citation>
    <scope>NUCLEOTIDE SEQUENCE [LARGE SCALE GENOMIC DNA]</scope>
    <source>
        <strain evidence="2 3">TWF481</strain>
    </source>
</reference>
<comment type="caution">
    <text evidence="2">The sequence shown here is derived from an EMBL/GenBank/DDBJ whole genome shotgun (WGS) entry which is preliminary data.</text>
</comment>
<dbReference type="AlphaFoldDB" id="A0AAV9VR91"/>
<feature type="region of interest" description="Disordered" evidence="1">
    <location>
        <begin position="44"/>
        <end position="128"/>
    </location>
</feature>
<dbReference type="EMBL" id="JAVHJL010000012">
    <property type="protein sequence ID" value="KAK6495683.1"/>
    <property type="molecule type" value="Genomic_DNA"/>
</dbReference>
<organism evidence="2 3">
    <name type="scientific">Arthrobotrys musiformis</name>
    <dbReference type="NCBI Taxonomy" id="47236"/>
    <lineage>
        <taxon>Eukaryota</taxon>
        <taxon>Fungi</taxon>
        <taxon>Dikarya</taxon>
        <taxon>Ascomycota</taxon>
        <taxon>Pezizomycotina</taxon>
        <taxon>Orbiliomycetes</taxon>
        <taxon>Orbiliales</taxon>
        <taxon>Orbiliaceae</taxon>
        <taxon>Arthrobotrys</taxon>
    </lineage>
</organism>
<feature type="compositionally biased region" description="Low complexity" evidence="1">
    <location>
        <begin position="77"/>
        <end position="91"/>
    </location>
</feature>
<accession>A0AAV9VR91</accession>
<evidence type="ECO:0000256" key="1">
    <source>
        <dbReference type="SAM" id="MobiDB-lite"/>
    </source>
</evidence>
<protein>
    <submittedName>
        <fullName evidence="2">Uncharacterized protein</fullName>
    </submittedName>
</protein>
<sequence>MGGSGIGSVRFESRRVYGPVIMCRPQVPVRLPYKTDACCPRAFTSRNDTIGDHLRGLPNSAGRRSVGNPCCGPQIPSGSSDSSSKSCAHRSYASTSPNRHVATAPLPTGSKSPVLPLSRKGARTLGQPASWTAKCRGY</sequence>